<dbReference type="AlphaFoldDB" id="A0AAV5W9B8"/>
<evidence type="ECO:0000313" key="2">
    <source>
        <dbReference type="EMBL" id="GMT28579.1"/>
    </source>
</evidence>
<feature type="region of interest" description="Disordered" evidence="1">
    <location>
        <begin position="293"/>
        <end position="315"/>
    </location>
</feature>
<proteinExistence type="predicted"/>
<reference evidence="2" key="1">
    <citation type="submission" date="2023-10" db="EMBL/GenBank/DDBJ databases">
        <title>Genome assembly of Pristionchus species.</title>
        <authorList>
            <person name="Yoshida K."/>
            <person name="Sommer R.J."/>
        </authorList>
    </citation>
    <scope>NUCLEOTIDE SEQUENCE</scope>
    <source>
        <strain evidence="2">RS5133</strain>
    </source>
</reference>
<evidence type="ECO:0000256" key="1">
    <source>
        <dbReference type="SAM" id="MobiDB-lite"/>
    </source>
</evidence>
<gene>
    <name evidence="2" type="ORF">PFISCL1PPCAC_19876</name>
</gene>
<organism evidence="2 3">
    <name type="scientific">Pristionchus fissidentatus</name>
    <dbReference type="NCBI Taxonomy" id="1538716"/>
    <lineage>
        <taxon>Eukaryota</taxon>
        <taxon>Metazoa</taxon>
        <taxon>Ecdysozoa</taxon>
        <taxon>Nematoda</taxon>
        <taxon>Chromadorea</taxon>
        <taxon>Rhabditida</taxon>
        <taxon>Rhabditina</taxon>
        <taxon>Diplogasteromorpha</taxon>
        <taxon>Diplogasteroidea</taxon>
        <taxon>Neodiplogasteridae</taxon>
        <taxon>Pristionchus</taxon>
    </lineage>
</organism>
<accession>A0AAV5W9B8</accession>
<name>A0AAV5W9B8_9BILA</name>
<dbReference type="Proteomes" id="UP001432322">
    <property type="component" value="Unassembled WGS sequence"/>
</dbReference>
<evidence type="ECO:0000313" key="3">
    <source>
        <dbReference type="Proteomes" id="UP001432322"/>
    </source>
</evidence>
<keyword evidence="3" id="KW-1185">Reference proteome</keyword>
<protein>
    <submittedName>
        <fullName evidence="2">Uncharacterized protein</fullName>
    </submittedName>
</protein>
<sequence>MRVRVSNRDLIDSLSSTTVKRMRSGSDAAVNDSSKCDNDEEEELRGFVAWLWQIYTRNKELSIGEVHRNYVEGRNKEQLKDSLREFASRSSSSFMPFDFSSIMHLNEMRPEEGWSQLVGMVSTLAAVTSREFSRAATRYHENKSVRMDSRPGSTLKVTFSRSQFNDCDGSFLTRHTIPITKQDGSEFNHDNVAMMRGMKVSTVGVHLYEAQSRVVLEALRMTSGEEIRHYSGYTNQRSKFLLPVPFEWLSSVTELSYLGFSLDSQVDVDERDLVKSNLTHAARTIISNYCDKQRQVHKRQTSAKETGPPTTSTAD</sequence>
<dbReference type="EMBL" id="BTSY01000005">
    <property type="protein sequence ID" value="GMT28579.1"/>
    <property type="molecule type" value="Genomic_DNA"/>
</dbReference>
<comment type="caution">
    <text evidence="2">The sequence shown here is derived from an EMBL/GenBank/DDBJ whole genome shotgun (WGS) entry which is preliminary data.</text>
</comment>